<gene>
    <name evidence="8" type="ORF">MNOR_LOCUS1543</name>
</gene>
<dbReference type="SUPFAM" id="SSF56420">
    <property type="entry name" value="Peptide deformylase"/>
    <property type="match status" value="1"/>
</dbReference>
<dbReference type="Pfam" id="PF01327">
    <property type="entry name" value="Pep_deformylase"/>
    <property type="match status" value="1"/>
</dbReference>
<dbReference type="EC" id="3.5.1.88" evidence="7"/>
<comment type="catalytic activity">
    <reaction evidence="6 7">
        <text>N-terminal N-formyl-L-methionyl-[peptide] + H2O = N-terminal L-methionyl-[peptide] + formate</text>
        <dbReference type="Rhea" id="RHEA:24420"/>
        <dbReference type="Rhea" id="RHEA-COMP:10639"/>
        <dbReference type="Rhea" id="RHEA-COMP:10640"/>
        <dbReference type="ChEBI" id="CHEBI:15377"/>
        <dbReference type="ChEBI" id="CHEBI:15740"/>
        <dbReference type="ChEBI" id="CHEBI:49298"/>
        <dbReference type="ChEBI" id="CHEBI:64731"/>
        <dbReference type="EC" id="3.5.1.88"/>
    </reaction>
</comment>
<comment type="similarity">
    <text evidence="1 7">Belongs to the polypeptide deformylase family.</text>
</comment>
<dbReference type="EMBL" id="CAXKWB010000410">
    <property type="protein sequence ID" value="CAL4060765.1"/>
    <property type="molecule type" value="Genomic_DNA"/>
</dbReference>
<dbReference type="PANTHER" id="PTHR10458">
    <property type="entry name" value="PEPTIDE DEFORMYLASE"/>
    <property type="match status" value="1"/>
</dbReference>
<evidence type="ECO:0000256" key="6">
    <source>
        <dbReference type="ARBA" id="ARBA00048875"/>
    </source>
</evidence>
<evidence type="ECO:0000313" key="8">
    <source>
        <dbReference type="EMBL" id="CAL4060765.1"/>
    </source>
</evidence>
<evidence type="ECO:0000256" key="2">
    <source>
        <dbReference type="ARBA" id="ARBA00022723"/>
    </source>
</evidence>
<dbReference type="Gene3D" id="3.90.45.10">
    <property type="entry name" value="Peptide deformylase"/>
    <property type="match status" value="1"/>
</dbReference>
<protein>
    <recommendedName>
        <fullName evidence="7">Peptide deformylase</fullName>
        <ecNumber evidence="7">3.5.1.88</ecNumber>
    </recommendedName>
</protein>
<reference evidence="8 9" key="1">
    <citation type="submission" date="2024-05" db="EMBL/GenBank/DDBJ databases">
        <authorList>
            <person name="Wallberg A."/>
        </authorList>
    </citation>
    <scope>NUCLEOTIDE SEQUENCE [LARGE SCALE GENOMIC DNA]</scope>
</reference>
<name>A0AAV2PNV0_MEGNR</name>
<evidence type="ECO:0000313" key="9">
    <source>
        <dbReference type="Proteomes" id="UP001497623"/>
    </source>
</evidence>
<dbReference type="Proteomes" id="UP001497623">
    <property type="component" value="Unassembled WGS sequence"/>
</dbReference>
<keyword evidence="2 7" id="KW-0479">Metal-binding</keyword>
<feature type="non-terminal residue" evidence="8">
    <location>
        <position position="168"/>
    </location>
</feature>
<sequence length="168" mass="19030">MVISIPRFSWLTKYRKFWSPMPTSPPFLHVCQVGDPVLRVKAENIPPDDINKPHIQKIINNMVNVMKKYKGVGIAAPQIGIPLRIIALEFSEKHKNQVDPAVFKAREMSMLPLLIIINPKMKVINYEKVSFPEGCLSVIGYSAMVPRYRAVEVTGFDHTGAEQTLETK</sequence>
<keyword evidence="3 7" id="KW-0378">Hydrolase</keyword>
<dbReference type="AlphaFoldDB" id="A0AAV2PNV0"/>
<dbReference type="PRINTS" id="PR01576">
    <property type="entry name" value="PDEFORMYLASE"/>
</dbReference>
<evidence type="ECO:0000256" key="7">
    <source>
        <dbReference type="RuleBase" id="RU362111"/>
    </source>
</evidence>
<evidence type="ECO:0000256" key="3">
    <source>
        <dbReference type="ARBA" id="ARBA00022801"/>
    </source>
</evidence>
<dbReference type="FunFam" id="3.90.45.10:FF:000003">
    <property type="entry name" value="Peptide deformylase"/>
    <property type="match status" value="1"/>
</dbReference>
<dbReference type="InterPro" id="IPR023635">
    <property type="entry name" value="Peptide_deformylase"/>
</dbReference>
<evidence type="ECO:0000256" key="1">
    <source>
        <dbReference type="ARBA" id="ARBA00010759"/>
    </source>
</evidence>
<keyword evidence="9" id="KW-1185">Reference proteome</keyword>
<dbReference type="InterPro" id="IPR036821">
    <property type="entry name" value="Peptide_deformylase_sf"/>
</dbReference>
<comment type="function">
    <text evidence="5 7">Removes the formyl group from the N-terminal Met of newly synthesized proteins.</text>
</comment>
<dbReference type="PIRSF" id="PIRSF004749">
    <property type="entry name" value="Pep_def"/>
    <property type="match status" value="1"/>
</dbReference>
<accession>A0AAV2PNV0</accession>
<dbReference type="GO" id="GO:0042586">
    <property type="term" value="F:peptide deformylase activity"/>
    <property type="evidence" value="ECO:0007669"/>
    <property type="project" value="UniProtKB-EC"/>
</dbReference>
<dbReference type="GO" id="GO:0005739">
    <property type="term" value="C:mitochondrion"/>
    <property type="evidence" value="ECO:0007669"/>
    <property type="project" value="UniProtKB-ARBA"/>
</dbReference>
<comment type="caution">
    <text evidence="8">The sequence shown here is derived from an EMBL/GenBank/DDBJ whole genome shotgun (WGS) entry which is preliminary data.</text>
</comment>
<dbReference type="GO" id="GO:0046872">
    <property type="term" value="F:metal ion binding"/>
    <property type="evidence" value="ECO:0007669"/>
    <property type="project" value="UniProtKB-KW"/>
</dbReference>
<dbReference type="GO" id="GO:0006412">
    <property type="term" value="P:translation"/>
    <property type="evidence" value="ECO:0007669"/>
    <property type="project" value="UniProtKB-KW"/>
</dbReference>
<keyword evidence="4 7" id="KW-0648">Protein biosynthesis</keyword>
<organism evidence="8 9">
    <name type="scientific">Meganyctiphanes norvegica</name>
    <name type="common">Northern krill</name>
    <name type="synonym">Thysanopoda norvegica</name>
    <dbReference type="NCBI Taxonomy" id="48144"/>
    <lineage>
        <taxon>Eukaryota</taxon>
        <taxon>Metazoa</taxon>
        <taxon>Ecdysozoa</taxon>
        <taxon>Arthropoda</taxon>
        <taxon>Crustacea</taxon>
        <taxon>Multicrustacea</taxon>
        <taxon>Malacostraca</taxon>
        <taxon>Eumalacostraca</taxon>
        <taxon>Eucarida</taxon>
        <taxon>Euphausiacea</taxon>
        <taxon>Euphausiidae</taxon>
        <taxon>Meganyctiphanes</taxon>
    </lineage>
</organism>
<dbReference type="PANTHER" id="PTHR10458:SF2">
    <property type="entry name" value="PEPTIDE DEFORMYLASE, MITOCHONDRIAL"/>
    <property type="match status" value="1"/>
</dbReference>
<evidence type="ECO:0000256" key="5">
    <source>
        <dbReference type="ARBA" id="ARBA00037114"/>
    </source>
</evidence>
<evidence type="ECO:0000256" key="4">
    <source>
        <dbReference type="ARBA" id="ARBA00022917"/>
    </source>
</evidence>
<dbReference type="CDD" id="cd00487">
    <property type="entry name" value="Pep_deformylase"/>
    <property type="match status" value="1"/>
</dbReference>
<proteinExistence type="inferred from homology"/>